<dbReference type="eggNOG" id="COG2814">
    <property type="taxonomic scope" value="Bacteria"/>
</dbReference>
<feature type="transmembrane region" description="Helical" evidence="6">
    <location>
        <begin position="252"/>
        <end position="272"/>
    </location>
</feature>
<evidence type="ECO:0000256" key="6">
    <source>
        <dbReference type="SAM" id="Phobius"/>
    </source>
</evidence>
<dbReference type="PANTHER" id="PTHR43124">
    <property type="entry name" value="PURINE EFFLUX PUMP PBUE"/>
    <property type="match status" value="1"/>
</dbReference>
<organism evidence="8 9">
    <name type="scientific">Denitrovibrio acetiphilus (strain DSM 12809 / NBRC 114555 / N2460)</name>
    <dbReference type="NCBI Taxonomy" id="522772"/>
    <lineage>
        <taxon>Bacteria</taxon>
        <taxon>Pseudomonadati</taxon>
        <taxon>Deferribacterota</taxon>
        <taxon>Deferribacteres</taxon>
        <taxon>Deferribacterales</taxon>
        <taxon>Geovibrionaceae</taxon>
        <taxon>Denitrovibrio</taxon>
    </lineage>
</organism>
<feature type="transmembrane region" description="Helical" evidence="6">
    <location>
        <begin position="213"/>
        <end position="232"/>
    </location>
</feature>
<dbReference type="GO" id="GO:0005886">
    <property type="term" value="C:plasma membrane"/>
    <property type="evidence" value="ECO:0007669"/>
    <property type="project" value="UniProtKB-SubCell"/>
</dbReference>
<evidence type="ECO:0000256" key="1">
    <source>
        <dbReference type="ARBA" id="ARBA00004651"/>
    </source>
</evidence>
<proteinExistence type="predicted"/>
<dbReference type="CDD" id="cd17473">
    <property type="entry name" value="MFS_arabinose_efflux_permease_like"/>
    <property type="match status" value="1"/>
</dbReference>
<dbReference type="PaxDb" id="522772-Dacet_0350"/>
<feature type="domain" description="Major facilitator superfamily (MFS) profile" evidence="7">
    <location>
        <begin position="20"/>
        <end position="395"/>
    </location>
</feature>
<dbReference type="InterPro" id="IPR036259">
    <property type="entry name" value="MFS_trans_sf"/>
</dbReference>
<feature type="transmembrane region" description="Helical" evidence="6">
    <location>
        <begin position="149"/>
        <end position="168"/>
    </location>
</feature>
<dbReference type="InterPro" id="IPR050189">
    <property type="entry name" value="MFS_Efflux_Transporters"/>
</dbReference>
<evidence type="ECO:0000256" key="3">
    <source>
        <dbReference type="ARBA" id="ARBA00022692"/>
    </source>
</evidence>
<dbReference type="InterPro" id="IPR020846">
    <property type="entry name" value="MFS_dom"/>
</dbReference>
<dbReference type="PROSITE" id="PS50850">
    <property type="entry name" value="MFS"/>
    <property type="match status" value="1"/>
</dbReference>
<evidence type="ECO:0000256" key="4">
    <source>
        <dbReference type="ARBA" id="ARBA00022989"/>
    </source>
</evidence>
<gene>
    <name evidence="8" type="ordered locus">Dacet_0350</name>
</gene>
<feature type="transmembrane region" description="Helical" evidence="6">
    <location>
        <begin position="87"/>
        <end position="104"/>
    </location>
</feature>
<dbReference type="GO" id="GO:0022857">
    <property type="term" value="F:transmembrane transporter activity"/>
    <property type="evidence" value="ECO:0007669"/>
    <property type="project" value="InterPro"/>
</dbReference>
<dbReference type="KEGG" id="dap:Dacet_0350"/>
<dbReference type="SUPFAM" id="SSF103473">
    <property type="entry name" value="MFS general substrate transporter"/>
    <property type="match status" value="1"/>
</dbReference>
<name>D4H366_DENA2</name>
<evidence type="ECO:0000256" key="5">
    <source>
        <dbReference type="ARBA" id="ARBA00023136"/>
    </source>
</evidence>
<dbReference type="Pfam" id="PF07690">
    <property type="entry name" value="MFS_1"/>
    <property type="match status" value="1"/>
</dbReference>
<dbReference type="STRING" id="522772.Dacet_0350"/>
<keyword evidence="9" id="KW-1185">Reference proteome</keyword>
<feature type="transmembrane region" description="Helical" evidence="6">
    <location>
        <begin position="335"/>
        <end position="356"/>
    </location>
</feature>
<dbReference type="EMBL" id="CP001968">
    <property type="protein sequence ID" value="ADD67150.1"/>
    <property type="molecule type" value="Genomic_DNA"/>
</dbReference>
<keyword evidence="2" id="KW-1003">Cell membrane</keyword>
<dbReference type="Gene3D" id="1.20.1250.20">
    <property type="entry name" value="MFS general substrate transporter like domains"/>
    <property type="match status" value="1"/>
</dbReference>
<keyword evidence="4 6" id="KW-1133">Transmembrane helix</keyword>
<comment type="subcellular location">
    <subcellularLocation>
        <location evidence="1">Cell membrane</location>
        <topology evidence="1">Multi-pass membrane protein</topology>
    </subcellularLocation>
</comment>
<feature type="transmembrane region" description="Helical" evidence="6">
    <location>
        <begin position="116"/>
        <end position="137"/>
    </location>
</feature>
<evidence type="ECO:0000313" key="9">
    <source>
        <dbReference type="Proteomes" id="UP000002012"/>
    </source>
</evidence>
<feature type="transmembrane region" description="Helical" evidence="6">
    <location>
        <begin position="59"/>
        <end position="75"/>
    </location>
</feature>
<dbReference type="AlphaFoldDB" id="D4H366"/>
<protein>
    <submittedName>
        <fullName evidence="8">Major facilitator superfamily MFS_1</fullName>
    </submittedName>
</protein>
<feature type="transmembrane region" description="Helical" evidence="6">
    <location>
        <begin position="303"/>
        <end position="323"/>
    </location>
</feature>
<dbReference type="FunCoup" id="D4H366">
    <property type="interactions" value="170"/>
</dbReference>
<dbReference type="HOGENOM" id="CLU_001265_10_4_0"/>
<dbReference type="InterPro" id="IPR011701">
    <property type="entry name" value="MFS"/>
</dbReference>
<evidence type="ECO:0000256" key="2">
    <source>
        <dbReference type="ARBA" id="ARBA00022475"/>
    </source>
</evidence>
<dbReference type="PANTHER" id="PTHR43124:SF3">
    <property type="entry name" value="CHLORAMPHENICOL EFFLUX PUMP RV0191"/>
    <property type="match status" value="1"/>
</dbReference>
<dbReference type="InParanoid" id="D4H366"/>
<feature type="transmembrane region" description="Helical" evidence="6">
    <location>
        <begin position="279"/>
        <end position="297"/>
    </location>
</feature>
<feature type="transmembrane region" description="Helical" evidence="6">
    <location>
        <begin position="368"/>
        <end position="388"/>
    </location>
</feature>
<evidence type="ECO:0000259" key="7">
    <source>
        <dbReference type="PROSITE" id="PS50850"/>
    </source>
</evidence>
<evidence type="ECO:0000313" key="8">
    <source>
        <dbReference type="EMBL" id="ADD67150.1"/>
    </source>
</evidence>
<dbReference type="Proteomes" id="UP000002012">
    <property type="component" value="Chromosome"/>
</dbReference>
<keyword evidence="5 6" id="KW-0472">Membrane</keyword>
<dbReference type="OrthoDB" id="5506409at2"/>
<feature type="transmembrane region" description="Helical" evidence="6">
    <location>
        <begin position="174"/>
        <end position="193"/>
    </location>
</feature>
<keyword evidence="3 6" id="KW-0812">Transmembrane</keyword>
<reference evidence="8 9" key="1">
    <citation type="journal article" date="2010" name="Stand. Genomic Sci.">
        <title>Complete genome sequence of Denitrovibrio acetiphilus type strain (N2460).</title>
        <authorList>
            <person name="Kiss H."/>
            <person name="Lang E."/>
            <person name="Lapidus A."/>
            <person name="Copeland A."/>
            <person name="Nolan M."/>
            <person name="Glavina Del Rio T."/>
            <person name="Chen F."/>
            <person name="Lucas S."/>
            <person name="Tice H."/>
            <person name="Cheng J.F."/>
            <person name="Han C."/>
            <person name="Goodwin L."/>
            <person name="Pitluck S."/>
            <person name="Liolios K."/>
            <person name="Pati A."/>
            <person name="Ivanova N."/>
            <person name="Mavromatis K."/>
            <person name="Chen A."/>
            <person name="Palaniappan K."/>
            <person name="Land M."/>
            <person name="Hauser L."/>
            <person name="Chang Y.J."/>
            <person name="Jeffries C.D."/>
            <person name="Detter J.C."/>
            <person name="Brettin T."/>
            <person name="Spring S."/>
            <person name="Rohde M."/>
            <person name="Goker M."/>
            <person name="Woyke T."/>
            <person name="Bristow J."/>
            <person name="Eisen J.A."/>
            <person name="Markowitz V."/>
            <person name="Hugenholtz P."/>
            <person name="Kyrpides N.C."/>
            <person name="Klenk H.P."/>
        </authorList>
    </citation>
    <scope>NUCLEOTIDE SEQUENCE [LARGE SCALE GENOMIC DNA]</scope>
    <source>
        <strain evidence="9">DSM 12809 / NBRC 114555 / N2460</strain>
    </source>
</reference>
<sequence length="396" mass="42406" precursor="true">MTSDWLHTSEAMQSNNKPLLSFGILSLSLLTIMAGAAVSPALADIQNSIKGAQPTLIKMILTLPAVFIIPTSYCIGKFSGGISKKNLALAGVAIYTVSGCWAFFATDIYMLLASRAVLGVAVGIIMPVAAALIADFFHGEKRMRMMGYNAAFANFGGILATFSSGLLASINWRYAFLVYAMGIPVFIIAMLFIKEPEQTKNFDKKAPRLKLPLEVYIKALPGFLVFLGFYTIPTNIAVYLASAGLGGPKEAGYAMAFSTGTAMLLGLTVAKVRKKLGRVYVPSIAFSMLICHLLLGFTSSVAAVNLAMIANGYTLSMSIPYIMVKATEAAKGNNVAATSAVTLSIFIGQFFSPIVMDTIAKAADVHRVNFNFQLVAAATAFIFIITVFRSFRHSEP</sequence>
<accession>D4H366</accession>